<proteinExistence type="predicted"/>
<evidence type="ECO:0000313" key="3">
    <source>
        <dbReference type="EMBL" id="MPL70462.1"/>
    </source>
</evidence>
<reference evidence="3" key="1">
    <citation type="submission" date="2019-08" db="EMBL/GenBank/DDBJ databases">
        <authorList>
            <person name="Kucharzyk K."/>
            <person name="Murdoch R.W."/>
            <person name="Higgins S."/>
            <person name="Loffler F."/>
        </authorList>
    </citation>
    <scope>NUCLEOTIDE SEQUENCE</scope>
</reference>
<sequence>MKQLKFDAVVIGGGAAGMSAAAELRSRGYSALVIEREEELGGILLQCIHNGFGLIEFNEELSGPEFAQRIEERAVALGIETLCGTTVLEIRREGGFNVVYGVSSKHGGLRVEARAVVLAMGCRERNRGNIRIPGSRPSGVYTAGLAQRLVNIDGYLPGKDVVIIGSGDIGLIMARRLSWSGCKVHGVVEILPYPSGLTRNIVQCLEDFGIPLYLSHLTTNIRGKDRVEAVEITPVENGAVRFDKSFEIPCDTVLLSVGLVSENELSRGLGVEINPATNGPWVDSRLMTNVPGVFACGNVLHVHDLVDYVAEEARRAGACAAQWLAGDSPSRELRLKTGSNVRYLNPAKVDPDRENKIYLRSMVVKNSAVLEVRMDGKVVKSLKKAHVQPSEMLSLTLGPKDFADPGQMSANQAVQVEIAIV</sequence>
<dbReference type="InterPro" id="IPR051691">
    <property type="entry name" value="Metab_Enz_Cyan_OpOx_G3PDH"/>
</dbReference>
<dbReference type="AlphaFoldDB" id="A0A644TW82"/>
<dbReference type="SUPFAM" id="SSF51905">
    <property type="entry name" value="FAD/NAD(P)-binding domain"/>
    <property type="match status" value="1"/>
</dbReference>
<organism evidence="3">
    <name type="scientific">bioreactor metagenome</name>
    <dbReference type="NCBI Taxonomy" id="1076179"/>
    <lineage>
        <taxon>unclassified sequences</taxon>
        <taxon>metagenomes</taxon>
        <taxon>ecological metagenomes</taxon>
    </lineage>
</organism>
<evidence type="ECO:0000259" key="2">
    <source>
        <dbReference type="Pfam" id="PF07992"/>
    </source>
</evidence>
<feature type="domain" description="FAD/NAD(P)-binding" evidence="2">
    <location>
        <begin position="7"/>
        <end position="302"/>
    </location>
</feature>
<protein>
    <submittedName>
        <fullName evidence="3">Ferredoxin--NADP reductase</fullName>
        <ecNumber evidence="3">1.18.1.2</ecNumber>
    </submittedName>
</protein>
<dbReference type="EMBL" id="VSSQ01000053">
    <property type="protein sequence ID" value="MPL70462.1"/>
    <property type="molecule type" value="Genomic_DNA"/>
</dbReference>
<dbReference type="EC" id="1.18.1.2" evidence="3"/>
<dbReference type="PANTHER" id="PTHR42949">
    <property type="entry name" value="ANAEROBIC GLYCEROL-3-PHOSPHATE DEHYDROGENASE SUBUNIT B"/>
    <property type="match status" value="1"/>
</dbReference>
<dbReference type="Gene3D" id="3.50.50.60">
    <property type="entry name" value="FAD/NAD(P)-binding domain"/>
    <property type="match status" value="2"/>
</dbReference>
<dbReference type="InterPro" id="IPR023753">
    <property type="entry name" value="FAD/NAD-binding_dom"/>
</dbReference>
<name>A0A644TW82_9ZZZZ</name>
<dbReference type="PRINTS" id="PR00368">
    <property type="entry name" value="FADPNR"/>
</dbReference>
<keyword evidence="1 3" id="KW-0560">Oxidoreductase</keyword>
<dbReference type="PRINTS" id="PR00469">
    <property type="entry name" value="PNDRDTASEII"/>
</dbReference>
<dbReference type="GO" id="GO:0004324">
    <property type="term" value="F:ferredoxin-NADP+ reductase activity"/>
    <property type="evidence" value="ECO:0007669"/>
    <property type="project" value="UniProtKB-EC"/>
</dbReference>
<comment type="caution">
    <text evidence="3">The sequence shown here is derived from an EMBL/GenBank/DDBJ whole genome shotgun (WGS) entry which is preliminary data.</text>
</comment>
<dbReference type="InterPro" id="IPR036188">
    <property type="entry name" value="FAD/NAD-bd_sf"/>
</dbReference>
<gene>
    <name evidence="3" type="ORF">SDC9_16218</name>
</gene>
<dbReference type="Pfam" id="PF07992">
    <property type="entry name" value="Pyr_redox_2"/>
    <property type="match status" value="1"/>
</dbReference>
<accession>A0A644TW82</accession>
<dbReference type="PANTHER" id="PTHR42949:SF3">
    <property type="entry name" value="ANAEROBIC GLYCEROL-3-PHOSPHATE DEHYDROGENASE SUBUNIT B"/>
    <property type="match status" value="1"/>
</dbReference>
<evidence type="ECO:0000256" key="1">
    <source>
        <dbReference type="ARBA" id="ARBA00023002"/>
    </source>
</evidence>